<feature type="compositionally biased region" description="Basic and acidic residues" evidence="3">
    <location>
        <begin position="1"/>
        <end position="15"/>
    </location>
</feature>
<feature type="compositionally biased region" description="Polar residues" evidence="3">
    <location>
        <begin position="497"/>
        <end position="506"/>
    </location>
</feature>
<comment type="similarity">
    <text evidence="1">Belongs to the isochorismatase family.</text>
</comment>
<reference evidence="5 6" key="1">
    <citation type="submission" date="2017-05" db="EMBL/GenBank/DDBJ databases">
        <title>Draft genome sequence of Elsinoe australis.</title>
        <authorList>
            <person name="Cheng Q."/>
        </authorList>
    </citation>
    <scope>NUCLEOTIDE SEQUENCE [LARGE SCALE GENOMIC DNA]</scope>
    <source>
        <strain evidence="5 6">NL1</strain>
    </source>
</reference>
<dbReference type="PRINTS" id="PR01217">
    <property type="entry name" value="PRICHEXTENSN"/>
</dbReference>
<feature type="compositionally biased region" description="Low complexity" evidence="3">
    <location>
        <begin position="463"/>
        <end position="481"/>
    </location>
</feature>
<evidence type="ECO:0000256" key="3">
    <source>
        <dbReference type="SAM" id="MobiDB-lite"/>
    </source>
</evidence>
<dbReference type="PANTHER" id="PTHR43540:SF9">
    <property type="entry name" value="FAMILY HYDROLASE, PUTATIVE (AFU_ORTHOLOGUE AFUA_2G08700)-RELATED"/>
    <property type="match status" value="1"/>
</dbReference>
<evidence type="ECO:0000313" key="5">
    <source>
        <dbReference type="EMBL" id="PSK60582.1"/>
    </source>
</evidence>
<dbReference type="AlphaFoldDB" id="A0A2P8AJD0"/>
<dbReference type="InterPro" id="IPR036380">
    <property type="entry name" value="Isochorismatase-like_sf"/>
</dbReference>
<gene>
    <name evidence="5" type="ORF">B9Z65_732</name>
</gene>
<dbReference type="InterPro" id="IPR000868">
    <property type="entry name" value="Isochorismatase-like_dom"/>
</dbReference>
<protein>
    <recommendedName>
        <fullName evidence="4">Isochorismatase-like domain-containing protein</fullName>
    </recommendedName>
</protein>
<dbReference type="Proteomes" id="UP000243723">
    <property type="component" value="Unassembled WGS sequence"/>
</dbReference>
<dbReference type="EMBL" id="NHZQ01000003">
    <property type="protein sequence ID" value="PSK60582.1"/>
    <property type="molecule type" value="Genomic_DNA"/>
</dbReference>
<proteinExistence type="inferred from homology"/>
<organism evidence="5 6">
    <name type="scientific">Elsinoe australis</name>
    <dbReference type="NCBI Taxonomy" id="40998"/>
    <lineage>
        <taxon>Eukaryota</taxon>
        <taxon>Fungi</taxon>
        <taxon>Dikarya</taxon>
        <taxon>Ascomycota</taxon>
        <taxon>Pezizomycotina</taxon>
        <taxon>Dothideomycetes</taxon>
        <taxon>Dothideomycetidae</taxon>
        <taxon>Myriangiales</taxon>
        <taxon>Elsinoaceae</taxon>
        <taxon>Elsinoe</taxon>
    </lineage>
</organism>
<feature type="compositionally biased region" description="Low complexity" evidence="3">
    <location>
        <begin position="280"/>
        <end position="316"/>
    </location>
</feature>
<feature type="compositionally biased region" description="Pro residues" evidence="3">
    <location>
        <begin position="268"/>
        <end position="279"/>
    </location>
</feature>
<dbReference type="SUPFAM" id="SSF52499">
    <property type="entry name" value="Isochorismatase-like hydrolases"/>
    <property type="match status" value="1"/>
</dbReference>
<dbReference type="InterPro" id="IPR050272">
    <property type="entry name" value="Isochorismatase-like_hydrls"/>
</dbReference>
<feature type="region of interest" description="Disordered" evidence="3">
    <location>
        <begin position="681"/>
        <end position="729"/>
    </location>
</feature>
<dbReference type="Pfam" id="PF00857">
    <property type="entry name" value="Isochorismatase"/>
    <property type="match status" value="1"/>
</dbReference>
<feature type="compositionally biased region" description="Low complexity" evidence="3">
    <location>
        <begin position="252"/>
        <end position="267"/>
    </location>
</feature>
<feature type="compositionally biased region" description="Basic and acidic residues" evidence="3">
    <location>
        <begin position="686"/>
        <end position="709"/>
    </location>
</feature>
<feature type="region of interest" description="Disordered" evidence="3">
    <location>
        <begin position="1"/>
        <end position="29"/>
    </location>
</feature>
<evidence type="ECO:0000256" key="2">
    <source>
        <dbReference type="ARBA" id="ARBA00022801"/>
    </source>
</evidence>
<feature type="compositionally biased region" description="Acidic residues" evidence="3">
    <location>
        <begin position="716"/>
        <end position="729"/>
    </location>
</feature>
<dbReference type="OrthoDB" id="245563at2759"/>
<feature type="region of interest" description="Disordered" evidence="3">
    <location>
        <begin position="383"/>
        <end position="664"/>
    </location>
</feature>
<keyword evidence="2" id="KW-0378">Hydrolase</keyword>
<dbReference type="STRING" id="40998.A0A2P8AJD0"/>
<feature type="domain" description="Isochorismatase-like" evidence="4">
    <location>
        <begin position="52"/>
        <end position="252"/>
    </location>
</feature>
<evidence type="ECO:0000259" key="4">
    <source>
        <dbReference type="Pfam" id="PF00857"/>
    </source>
</evidence>
<keyword evidence="6" id="KW-1185">Reference proteome</keyword>
<feature type="region of interest" description="Disordered" evidence="3">
    <location>
        <begin position="245"/>
        <end position="328"/>
    </location>
</feature>
<dbReference type="GO" id="GO:0016787">
    <property type="term" value="F:hydrolase activity"/>
    <property type="evidence" value="ECO:0007669"/>
    <property type="project" value="UniProtKB-KW"/>
</dbReference>
<sequence length="729" mass="78371">MQLLREELPDDELRPRGRPKNPLPAAPLPPKTKLIAEPYWFPHEGLVRADSTALLLVDMQQDFVNPGGFLDQLGHPIAQARTLVPPLQKLLHAARCAQFPIYHARHSHRHDLSTFTGLDRARIQPSTVNTRTGHPLPTFTAQDLVPGTPGLLGHFLLRQSPGTDPVPELAPLYSELMFDHPRSSVFAYTDLDLVIRNRGVKNIIIAGLSVNASIRDTVRDATDRGFDVCIVEGCVAAQALSKHAAEMNNQRQTASQPPVQTPSQPSAQPQPTPPQPQPPQAQMQTPSQPTEQATPQAPALAPAQATPQPAASVQSQTATPVPDAGHSTDLSEMDVAARNAIDDVMPKDTRQGLGFGTIAKFEDLFEVLKTLAKVKTTFPGTHTHPCFPEQSPVPLPANPPPQAYAPPPPLPPPAPPAYQGPPTYPAPPHYPAAPQYPNAPQQYASPYAAGPQAYTQPPPHQPYTPQGPSQHPQYPQQPSGPTATLPPRPIYPLHYQTPHQQPNNIPITGDVNGALTAAGLKRKPGPPASLPPKRRSRGRGINNPIFYQGPSPRTPKQANENVVASVAGRAPRGSQMHNPPPPPPGGPLQVLGTIGDDGQVRDDRGETGYTLPTGEEEFRRGMMAAAGAEEGGEDGEDGDDGQDGDEEMEGDAHSEASSLIGEDVEVEMVSATKLRNQYDFGEMDEGEAREKHREFDLGVAAEEGRKATEDGSSGVTEEEEGEGEVMEYA</sequence>
<feature type="compositionally biased region" description="Acidic residues" evidence="3">
    <location>
        <begin position="630"/>
        <end position="649"/>
    </location>
</feature>
<feature type="compositionally biased region" description="Low complexity" evidence="3">
    <location>
        <begin position="432"/>
        <end position="455"/>
    </location>
</feature>
<dbReference type="PANTHER" id="PTHR43540">
    <property type="entry name" value="PEROXYUREIDOACRYLATE/UREIDOACRYLATE AMIDOHYDROLASE-RELATED"/>
    <property type="match status" value="1"/>
</dbReference>
<name>A0A2P8AJD0_9PEZI</name>
<dbReference type="Gene3D" id="3.40.50.850">
    <property type="entry name" value="Isochorismatase-like"/>
    <property type="match status" value="1"/>
</dbReference>
<feature type="compositionally biased region" description="Pro residues" evidence="3">
    <location>
        <begin position="391"/>
        <end position="431"/>
    </location>
</feature>
<accession>A0A2P8AJD0</accession>
<dbReference type="CDD" id="cd00431">
    <property type="entry name" value="cysteine_hydrolases"/>
    <property type="match status" value="1"/>
</dbReference>
<comment type="caution">
    <text evidence="5">The sequence shown here is derived from an EMBL/GenBank/DDBJ whole genome shotgun (WGS) entry which is preliminary data.</text>
</comment>
<evidence type="ECO:0000313" key="6">
    <source>
        <dbReference type="Proteomes" id="UP000243723"/>
    </source>
</evidence>
<evidence type="ECO:0000256" key="1">
    <source>
        <dbReference type="ARBA" id="ARBA00006336"/>
    </source>
</evidence>